<keyword evidence="5 10" id="KW-0378">Hydrolase</keyword>
<feature type="binding site" evidence="10">
    <location>
        <begin position="15"/>
        <end position="20"/>
    </location>
    <ligand>
        <name>substrate</name>
    </ligand>
</feature>
<comment type="catalytic activity">
    <reaction evidence="8 10">
        <text>dITP + H2O = dIMP + diphosphate + H(+)</text>
        <dbReference type="Rhea" id="RHEA:28342"/>
        <dbReference type="ChEBI" id="CHEBI:15377"/>
        <dbReference type="ChEBI" id="CHEBI:15378"/>
        <dbReference type="ChEBI" id="CHEBI:33019"/>
        <dbReference type="ChEBI" id="CHEBI:61194"/>
        <dbReference type="ChEBI" id="CHEBI:61382"/>
        <dbReference type="EC" id="3.6.1.66"/>
    </reaction>
</comment>
<keyword evidence="13" id="KW-1185">Reference proteome</keyword>
<gene>
    <name evidence="12" type="ORF">MAMMFC1_00639</name>
</gene>
<comment type="similarity">
    <text evidence="1 10 11">Belongs to the HAM1 NTPase family.</text>
</comment>
<feature type="binding site" evidence="10">
    <location>
        <position position="78"/>
    </location>
    <ligand>
        <name>substrate</name>
    </ligand>
</feature>
<dbReference type="PANTHER" id="PTHR11067:SF9">
    <property type="entry name" value="INOSINE TRIPHOSPHATE PYROPHOSPHATASE"/>
    <property type="match status" value="1"/>
</dbReference>
<comment type="catalytic activity">
    <reaction evidence="10">
        <text>ITP + H2O = IMP + diphosphate + H(+)</text>
        <dbReference type="Rhea" id="RHEA:29399"/>
        <dbReference type="ChEBI" id="CHEBI:15377"/>
        <dbReference type="ChEBI" id="CHEBI:15378"/>
        <dbReference type="ChEBI" id="CHEBI:33019"/>
        <dbReference type="ChEBI" id="CHEBI:58053"/>
        <dbReference type="ChEBI" id="CHEBI:61402"/>
        <dbReference type="EC" id="3.6.1.66"/>
    </reaction>
</comment>
<dbReference type="InterPro" id="IPR029001">
    <property type="entry name" value="ITPase-like_fam"/>
</dbReference>
<dbReference type="SUPFAM" id="SSF52972">
    <property type="entry name" value="ITPase-like"/>
    <property type="match status" value="1"/>
</dbReference>
<reference evidence="12 13" key="1">
    <citation type="journal article" date="2018" name="Int. J. Syst. Evol. Microbiol.">
        <title>Methylomusa anaerophila gen. nov., sp. nov., an anaerobic methanol-utilizing bacterium isolated from a microbial fuel cell.</title>
        <authorList>
            <person name="Amano N."/>
            <person name="Yamamuro A."/>
            <person name="Miyahara M."/>
            <person name="Kouzuma A."/>
            <person name="Abe T."/>
            <person name="Watanabe K."/>
        </authorList>
    </citation>
    <scope>NUCLEOTIDE SEQUENCE [LARGE SCALE GENOMIC DNA]</scope>
    <source>
        <strain evidence="12 13">MMFC1</strain>
    </source>
</reference>
<evidence type="ECO:0000256" key="5">
    <source>
        <dbReference type="ARBA" id="ARBA00022801"/>
    </source>
</evidence>
<dbReference type="NCBIfam" id="TIGR00042">
    <property type="entry name" value="RdgB/HAM1 family non-canonical purine NTP pyrophosphatase"/>
    <property type="match status" value="1"/>
</dbReference>
<evidence type="ECO:0000256" key="1">
    <source>
        <dbReference type="ARBA" id="ARBA00008023"/>
    </source>
</evidence>
<dbReference type="Proteomes" id="UP000276437">
    <property type="component" value="Chromosome"/>
</dbReference>
<comment type="subunit">
    <text evidence="2 10">Homodimer.</text>
</comment>
<comment type="catalytic activity">
    <reaction evidence="9 10">
        <text>XTP + H2O = XMP + diphosphate + H(+)</text>
        <dbReference type="Rhea" id="RHEA:28610"/>
        <dbReference type="ChEBI" id="CHEBI:15377"/>
        <dbReference type="ChEBI" id="CHEBI:15378"/>
        <dbReference type="ChEBI" id="CHEBI:33019"/>
        <dbReference type="ChEBI" id="CHEBI:57464"/>
        <dbReference type="ChEBI" id="CHEBI:61314"/>
        <dbReference type="EC" id="3.6.1.66"/>
    </reaction>
</comment>
<evidence type="ECO:0000256" key="2">
    <source>
        <dbReference type="ARBA" id="ARBA00011738"/>
    </source>
</evidence>
<dbReference type="KEGG" id="mana:MAMMFC1_00639"/>
<comment type="function">
    <text evidence="10">Pyrophosphatase that catalyzes the hydrolysis of nucleoside triphosphates to their monophosphate derivatives, with a high preference for the non-canonical purine nucleotides XTP (xanthosine triphosphate), dITP (deoxyinosine triphosphate) and ITP. Seems to function as a house-cleaning enzyme that removes non-canonical purine nucleotides from the nucleotide pool, thus preventing their incorporation into DNA/RNA and avoiding chromosomal lesions.</text>
</comment>
<dbReference type="Gene3D" id="3.90.950.10">
    <property type="match status" value="1"/>
</dbReference>
<keyword evidence="3 10" id="KW-0479">Metal-binding</keyword>
<evidence type="ECO:0000313" key="13">
    <source>
        <dbReference type="Proteomes" id="UP000276437"/>
    </source>
</evidence>
<feature type="binding site" evidence="10">
    <location>
        <position position="183"/>
    </location>
    <ligand>
        <name>substrate</name>
    </ligand>
</feature>
<keyword evidence="7 10" id="KW-0546">Nucleotide metabolism</keyword>
<dbReference type="AlphaFoldDB" id="A0A348AFZ7"/>
<dbReference type="InterPro" id="IPR020922">
    <property type="entry name" value="dITP/XTP_pyrophosphatase"/>
</dbReference>
<dbReference type="InterPro" id="IPR002637">
    <property type="entry name" value="RdgB/HAM1"/>
</dbReference>
<dbReference type="GO" id="GO:0000166">
    <property type="term" value="F:nucleotide binding"/>
    <property type="evidence" value="ECO:0007669"/>
    <property type="project" value="UniProtKB-KW"/>
</dbReference>
<dbReference type="GO" id="GO:0009146">
    <property type="term" value="P:purine nucleoside triphosphate catabolic process"/>
    <property type="evidence" value="ECO:0007669"/>
    <property type="project" value="UniProtKB-UniRule"/>
</dbReference>
<dbReference type="GO" id="GO:0005829">
    <property type="term" value="C:cytosol"/>
    <property type="evidence" value="ECO:0007669"/>
    <property type="project" value="TreeGrafter"/>
</dbReference>
<accession>A0A348AFZ7</accession>
<dbReference type="GO" id="GO:0035870">
    <property type="term" value="F:dITP diphosphatase activity"/>
    <property type="evidence" value="ECO:0007669"/>
    <property type="project" value="UniProtKB-UniRule"/>
</dbReference>
<dbReference type="GO" id="GO:0036222">
    <property type="term" value="F:XTP diphosphatase activity"/>
    <property type="evidence" value="ECO:0007669"/>
    <property type="project" value="UniProtKB-UniRule"/>
</dbReference>
<name>A0A348AFZ7_9FIRM</name>
<protein>
    <recommendedName>
        <fullName evidence="10">dITP/XTP pyrophosphatase</fullName>
        <ecNumber evidence="10">3.6.1.66</ecNumber>
    </recommendedName>
    <alternativeName>
        <fullName evidence="10">Non-canonical purine NTP pyrophosphatase</fullName>
    </alternativeName>
    <alternativeName>
        <fullName evidence="10">Non-standard purine NTP pyrophosphatase</fullName>
    </alternativeName>
    <alternativeName>
        <fullName evidence="10">Nucleoside-triphosphate diphosphatase</fullName>
    </alternativeName>
    <alternativeName>
        <fullName evidence="10">Nucleoside-triphosphate pyrophosphatase</fullName>
        <shortName evidence="10">NTPase</shortName>
    </alternativeName>
</protein>
<evidence type="ECO:0000256" key="11">
    <source>
        <dbReference type="RuleBase" id="RU003781"/>
    </source>
</evidence>
<feature type="active site" description="Proton acceptor" evidence="10">
    <location>
        <position position="77"/>
    </location>
</feature>
<evidence type="ECO:0000256" key="7">
    <source>
        <dbReference type="ARBA" id="ARBA00023080"/>
    </source>
</evidence>
<dbReference type="EC" id="3.6.1.66" evidence="10"/>
<comment type="cofactor">
    <cofactor evidence="10">
        <name>Mg(2+)</name>
        <dbReference type="ChEBI" id="CHEBI:18420"/>
    </cofactor>
    <text evidence="10">Binds 1 Mg(2+) ion per subunit.</text>
</comment>
<feature type="binding site" evidence="10">
    <location>
        <position position="77"/>
    </location>
    <ligand>
        <name>Mg(2+)</name>
        <dbReference type="ChEBI" id="CHEBI:18420"/>
    </ligand>
</feature>
<feature type="binding site" evidence="10">
    <location>
        <begin position="188"/>
        <end position="189"/>
    </location>
    <ligand>
        <name>substrate</name>
    </ligand>
</feature>
<dbReference type="GO" id="GO:0009117">
    <property type="term" value="P:nucleotide metabolic process"/>
    <property type="evidence" value="ECO:0007669"/>
    <property type="project" value="UniProtKB-KW"/>
</dbReference>
<feature type="binding site" evidence="10">
    <location>
        <begin position="160"/>
        <end position="163"/>
    </location>
    <ligand>
        <name>substrate</name>
    </ligand>
</feature>
<evidence type="ECO:0000256" key="10">
    <source>
        <dbReference type="HAMAP-Rule" id="MF_01405"/>
    </source>
</evidence>
<dbReference type="HAMAP" id="MF_01405">
    <property type="entry name" value="Non_canon_purine_NTPase"/>
    <property type="match status" value="1"/>
</dbReference>
<organism evidence="12 13">
    <name type="scientific">Methylomusa anaerophila</name>
    <dbReference type="NCBI Taxonomy" id="1930071"/>
    <lineage>
        <taxon>Bacteria</taxon>
        <taxon>Bacillati</taxon>
        <taxon>Bacillota</taxon>
        <taxon>Negativicutes</taxon>
        <taxon>Selenomonadales</taxon>
        <taxon>Sporomusaceae</taxon>
        <taxon>Methylomusa</taxon>
    </lineage>
</organism>
<keyword evidence="6 10" id="KW-0460">Magnesium</keyword>
<dbReference type="FunFam" id="3.90.950.10:FF:000001">
    <property type="entry name" value="dITP/XTP pyrophosphatase"/>
    <property type="match status" value="1"/>
</dbReference>
<dbReference type="NCBIfam" id="NF011397">
    <property type="entry name" value="PRK14822.1"/>
    <property type="match status" value="1"/>
</dbReference>
<evidence type="ECO:0000256" key="3">
    <source>
        <dbReference type="ARBA" id="ARBA00022723"/>
    </source>
</evidence>
<dbReference type="PANTHER" id="PTHR11067">
    <property type="entry name" value="INOSINE TRIPHOSPHATE PYROPHOSPHATASE/HAM1 PROTEIN"/>
    <property type="match status" value="1"/>
</dbReference>
<proteinExistence type="inferred from homology"/>
<sequence length="205" mass="21976">MAAIKNRITQLVVASKNAGKINEIRRVLSEINVDVLSLEEFGDIPEAPETGATFLENACDKARYYSLKTGKPCLADDSGLEMDILGGAPGVYSARFAGANASDAANNNKLLQELEGVSEGERTARFRCVLAVADGEDILLTAAGTIEGIILFAPRGENGFGYDPLFMVPELGRTMAELSAADKNAISHRGKALQTLVRKMVEDRQ</sequence>
<dbReference type="GO" id="GO:0046872">
    <property type="term" value="F:metal ion binding"/>
    <property type="evidence" value="ECO:0007669"/>
    <property type="project" value="UniProtKB-KW"/>
</dbReference>
<dbReference type="GO" id="GO:0036220">
    <property type="term" value="F:ITP diphosphatase activity"/>
    <property type="evidence" value="ECO:0007669"/>
    <property type="project" value="UniProtKB-UniRule"/>
</dbReference>
<comment type="caution">
    <text evidence="10">Lacks conserved residue(s) required for the propagation of feature annotation.</text>
</comment>
<dbReference type="Pfam" id="PF01725">
    <property type="entry name" value="Ham1p_like"/>
    <property type="match status" value="1"/>
</dbReference>
<dbReference type="RefSeq" id="WP_408631223.1">
    <property type="nucleotide sequence ID" value="NZ_AP018449.1"/>
</dbReference>
<evidence type="ECO:0000313" key="12">
    <source>
        <dbReference type="EMBL" id="BBB89995.1"/>
    </source>
</evidence>
<keyword evidence="4 10" id="KW-0547">Nucleotide-binding</keyword>
<evidence type="ECO:0000256" key="6">
    <source>
        <dbReference type="ARBA" id="ARBA00022842"/>
    </source>
</evidence>
<dbReference type="CDD" id="cd00515">
    <property type="entry name" value="HAM1"/>
    <property type="match status" value="1"/>
</dbReference>
<evidence type="ECO:0000256" key="9">
    <source>
        <dbReference type="ARBA" id="ARBA00052017"/>
    </source>
</evidence>
<dbReference type="GO" id="GO:0017111">
    <property type="term" value="F:ribonucleoside triphosphate phosphatase activity"/>
    <property type="evidence" value="ECO:0007669"/>
    <property type="project" value="InterPro"/>
</dbReference>
<evidence type="ECO:0000256" key="8">
    <source>
        <dbReference type="ARBA" id="ARBA00051875"/>
    </source>
</evidence>
<dbReference type="EMBL" id="AP018449">
    <property type="protein sequence ID" value="BBB89995.1"/>
    <property type="molecule type" value="Genomic_DNA"/>
</dbReference>
<evidence type="ECO:0000256" key="4">
    <source>
        <dbReference type="ARBA" id="ARBA00022741"/>
    </source>
</evidence>